<dbReference type="PANTHER" id="PTHR23322:SF70">
    <property type="entry name" value="UBX DOMAIN-CONTAINING PROTEIN"/>
    <property type="match status" value="1"/>
</dbReference>
<feature type="compositionally biased region" description="Basic and acidic residues" evidence="1">
    <location>
        <begin position="277"/>
        <end position="288"/>
    </location>
</feature>
<feature type="region of interest" description="Disordered" evidence="1">
    <location>
        <begin position="460"/>
        <end position="505"/>
    </location>
</feature>
<feature type="compositionally biased region" description="Basic and acidic residues" evidence="1">
    <location>
        <begin position="172"/>
        <end position="183"/>
    </location>
</feature>
<evidence type="ECO:0000313" key="4">
    <source>
        <dbReference type="Proteomes" id="UP000823388"/>
    </source>
</evidence>
<dbReference type="Pfam" id="PF00789">
    <property type="entry name" value="UBX"/>
    <property type="match status" value="1"/>
</dbReference>
<organism evidence="3 4">
    <name type="scientific">Panicum virgatum</name>
    <name type="common">Blackwell switchgrass</name>
    <dbReference type="NCBI Taxonomy" id="38727"/>
    <lineage>
        <taxon>Eukaryota</taxon>
        <taxon>Viridiplantae</taxon>
        <taxon>Streptophyta</taxon>
        <taxon>Embryophyta</taxon>
        <taxon>Tracheophyta</taxon>
        <taxon>Spermatophyta</taxon>
        <taxon>Magnoliopsida</taxon>
        <taxon>Liliopsida</taxon>
        <taxon>Poales</taxon>
        <taxon>Poaceae</taxon>
        <taxon>PACMAD clade</taxon>
        <taxon>Panicoideae</taxon>
        <taxon>Panicodae</taxon>
        <taxon>Paniceae</taxon>
        <taxon>Panicinae</taxon>
        <taxon>Panicum</taxon>
        <taxon>Panicum sect. Hiantes</taxon>
    </lineage>
</organism>
<dbReference type="Gene3D" id="3.40.30.10">
    <property type="entry name" value="Glutaredoxin"/>
    <property type="match status" value="1"/>
</dbReference>
<dbReference type="PROSITE" id="PS50033">
    <property type="entry name" value="UBX"/>
    <property type="match status" value="1"/>
</dbReference>
<dbReference type="GO" id="GO:0043161">
    <property type="term" value="P:proteasome-mediated ubiquitin-dependent protein catabolic process"/>
    <property type="evidence" value="ECO:0007669"/>
    <property type="project" value="TreeGrafter"/>
</dbReference>
<dbReference type="Pfam" id="PF14555">
    <property type="entry name" value="UBA_4"/>
    <property type="match status" value="1"/>
</dbReference>
<feature type="compositionally biased region" description="Polar residues" evidence="1">
    <location>
        <begin position="466"/>
        <end position="479"/>
    </location>
</feature>
<evidence type="ECO:0000313" key="3">
    <source>
        <dbReference type="EMBL" id="KAG2641416.1"/>
    </source>
</evidence>
<dbReference type="Proteomes" id="UP000823388">
    <property type="component" value="Chromosome 2K"/>
</dbReference>
<dbReference type="InterPro" id="IPR029071">
    <property type="entry name" value="Ubiquitin-like_domsf"/>
</dbReference>
<evidence type="ECO:0000259" key="2">
    <source>
        <dbReference type="PROSITE" id="PS50033"/>
    </source>
</evidence>
<dbReference type="SUPFAM" id="SSF54236">
    <property type="entry name" value="Ubiquitin-like"/>
    <property type="match status" value="1"/>
</dbReference>
<dbReference type="Gene3D" id="3.10.20.90">
    <property type="entry name" value="Phosphatidylinositol 3-kinase Catalytic Subunit, Chain A, domain 1"/>
    <property type="match status" value="1"/>
</dbReference>
<dbReference type="GO" id="GO:0043130">
    <property type="term" value="F:ubiquitin binding"/>
    <property type="evidence" value="ECO:0007669"/>
    <property type="project" value="TreeGrafter"/>
</dbReference>
<feature type="compositionally biased region" description="Basic and acidic residues" evidence="1">
    <location>
        <begin position="78"/>
        <end position="87"/>
    </location>
</feature>
<feature type="compositionally biased region" description="Basic and acidic residues" evidence="1">
    <location>
        <begin position="217"/>
        <end position="232"/>
    </location>
</feature>
<reference evidence="3" key="1">
    <citation type="submission" date="2020-05" db="EMBL/GenBank/DDBJ databases">
        <title>WGS assembly of Panicum virgatum.</title>
        <authorList>
            <person name="Lovell J.T."/>
            <person name="Jenkins J."/>
            <person name="Shu S."/>
            <person name="Juenger T.E."/>
            <person name="Schmutz J."/>
        </authorList>
    </citation>
    <scope>NUCLEOTIDE SEQUENCE</scope>
    <source>
        <strain evidence="3">AP13</strain>
    </source>
</reference>
<keyword evidence="4" id="KW-1185">Reference proteome</keyword>
<comment type="caution">
    <text evidence="3">The sequence shown here is derived from an EMBL/GenBank/DDBJ whole genome shotgun (WGS) entry which is preliminary data.</text>
</comment>
<feature type="compositionally biased region" description="Basic and acidic residues" evidence="1">
    <location>
        <begin position="240"/>
        <end position="267"/>
    </location>
</feature>
<dbReference type="EMBL" id="CM029039">
    <property type="protein sequence ID" value="KAG2641416.1"/>
    <property type="molecule type" value="Genomic_DNA"/>
</dbReference>
<evidence type="ECO:0000256" key="1">
    <source>
        <dbReference type="SAM" id="MobiDB-lite"/>
    </source>
</evidence>
<dbReference type="AlphaFoldDB" id="A0A8T0W6A3"/>
<sequence>MADETLAAFMDATGCGYDDSFRRLASCGGHLGRAVSRFFNVEAGSSGSRRSPPPPSRVEEVSSDTDGDDAPAPAPAARSERRARERSPPSCSSPKAVSKSKRRDGEARGGGGSKSSRRRRRRRRRDREAGGGENSRGEKKRRRVREDDGPSRSGREEAGGGRKSSRRRRRSRDNSDSEEKAEANNRSLRRRRRLNPKDPTSDSDKEEDGSNSTLRRRLPEDISSDGDKKVRASDSSSCRLLEHISSDSDGDKKQVQANDSGRRRLDRGNVPAPDGGGGKKEDGPRFRENISSSSSDDDDGDMVVYEAPPPPRPANSRRTVEGLFQAPRELTYKGVFHDAMAHAARRARWLLVNVQRGLEFASLVQNRDVWGSDMVAQWVRGSFVLWQADADARGGEREEAEKVLGYYKVPRDRLPVVVVVDPVTGQAVDRLHGADPNDFLVAMGPYTDKAPAMPVVGAKKPGATPGAQTNQKPATTTAPTVRKPAEAAVAVAPPPGQARREQPAAVRKPAEPVATAVAEVPTGQQPAATAAKVCKLRVRLPDGRVVAKEFGSQCAVAELFAHCRSELGEAAEKRPFRLLRFVGAARQEIGDERASFESLRLHMSTVCVELG</sequence>
<dbReference type="SUPFAM" id="SSF52833">
    <property type="entry name" value="Thioredoxin-like"/>
    <property type="match status" value="1"/>
</dbReference>
<dbReference type="PANTHER" id="PTHR23322">
    <property type="entry name" value="FAS-ASSOCIATED PROTEIN"/>
    <property type="match status" value="1"/>
</dbReference>
<dbReference type="SMART" id="SM00594">
    <property type="entry name" value="UAS"/>
    <property type="match status" value="1"/>
</dbReference>
<proteinExistence type="predicted"/>
<protein>
    <recommendedName>
        <fullName evidence="2">UBX domain-containing protein</fullName>
    </recommendedName>
</protein>
<name>A0A8T0W6A3_PANVG</name>
<feature type="compositionally biased region" description="Basic residues" evidence="1">
    <location>
        <begin position="115"/>
        <end position="125"/>
    </location>
</feature>
<dbReference type="Pfam" id="PF13899">
    <property type="entry name" value="Thioredoxin_7"/>
    <property type="match status" value="1"/>
</dbReference>
<feature type="region of interest" description="Disordered" evidence="1">
    <location>
        <begin position="42"/>
        <end position="317"/>
    </location>
</feature>
<dbReference type="InterPro" id="IPR036249">
    <property type="entry name" value="Thioredoxin-like_sf"/>
</dbReference>
<accession>A0A8T0W6A3</accession>
<feature type="compositionally biased region" description="Basic and acidic residues" evidence="1">
    <location>
        <begin position="144"/>
        <end position="160"/>
    </location>
</feature>
<dbReference type="InterPro" id="IPR050730">
    <property type="entry name" value="UBX_domain-protein"/>
</dbReference>
<dbReference type="InterPro" id="IPR006577">
    <property type="entry name" value="UAS"/>
</dbReference>
<feature type="domain" description="UBX" evidence="2">
    <location>
        <begin position="529"/>
        <end position="609"/>
    </location>
</feature>
<gene>
    <name evidence="3" type="ORF">PVAP13_2KG251700</name>
</gene>
<dbReference type="InterPro" id="IPR001012">
    <property type="entry name" value="UBX_dom"/>
</dbReference>
<dbReference type="GO" id="GO:0005634">
    <property type="term" value="C:nucleus"/>
    <property type="evidence" value="ECO:0007669"/>
    <property type="project" value="TreeGrafter"/>
</dbReference>
<dbReference type="OrthoDB" id="270602at2759"/>